<dbReference type="InterPro" id="IPR052556">
    <property type="entry name" value="PolySynth_Transporter"/>
</dbReference>
<dbReference type="EMBL" id="UGQT01000001">
    <property type="protein sequence ID" value="STZ58138.1"/>
    <property type="molecule type" value="Genomic_DNA"/>
</dbReference>
<dbReference type="CDD" id="cd13128">
    <property type="entry name" value="MATE_Wzx_like"/>
    <property type="match status" value="1"/>
</dbReference>
<evidence type="ECO:0000313" key="3">
    <source>
        <dbReference type="Proteomes" id="UP000254978"/>
    </source>
</evidence>
<dbReference type="Pfam" id="PF13440">
    <property type="entry name" value="Polysacc_synt_3"/>
    <property type="match status" value="1"/>
</dbReference>
<gene>
    <name evidence="2" type="ORF">NCTC10821_01644</name>
</gene>
<name>A0A378TBC9_9MYCO</name>
<feature type="transmembrane region" description="Helical" evidence="1">
    <location>
        <begin position="198"/>
        <end position="219"/>
    </location>
</feature>
<organism evidence="2 3">
    <name type="scientific">Mycolicibacterium tokaiense</name>
    <dbReference type="NCBI Taxonomy" id="39695"/>
    <lineage>
        <taxon>Bacteria</taxon>
        <taxon>Bacillati</taxon>
        <taxon>Actinomycetota</taxon>
        <taxon>Actinomycetes</taxon>
        <taxon>Mycobacteriales</taxon>
        <taxon>Mycobacteriaceae</taxon>
        <taxon>Mycolicibacterium</taxon>
    </lineage>
</organism>
<dbReference type="PANTHER" id="PTHR43424:SF1">
    <property type="entry name" value="LOCUS PUTATIVE PROTEIN 1-RELATED"/>
    <property type="match status" value="1"/>
</dbReference>
<keyword evidence="3" id="KW-1185">Reference proteome</keyword>
<proteinExistence type="predicted"/>
<evidence type="ECO:0000256" key="1">
    <source>
        <dbReference type="SAM" id="Phobius"/>
    </source>
</evidence>
<dbReference type="Proteomes" id="UP000254978">
    <property type="component" value="Unassembled WGS sequence"/>
</dbReference>
<evidence type="ECO:0000313" key="2">
    <source>
        <dbReference type="EMBL" id="STZ58138.1"/>
    </source>
</evidence>
<sequence>MLAPGPSSLAATVNFLRSALRRYRRSGAGGPVAANVAWLLLERGVQLVTGLAVSILLARYLGASQFGELNFLISLVALLAPLAALGLNHILTKYFVEDPDNADRAAGTAMALRFGGGFVAIAVAQIVLLFVRPGDGWSQIFGLYLGVGALFNAFLVIEFWFLAKVESRFVAIAKIVGALISVATKALAVMLGADFQVFVILTALDYVVVGLLLLVAYQIRTKGVARLRASLSTAGRQLGQSWWLILSGLTATVNLKIDQVMLGVISTPTEVGLYAVAARLSEVWYFVPEIIVSSLFASILRARLDDPEAYQKQLQKVYTLLAWLGISVAVVATVIGPPLIRLLYGQEYSASGTLLVVHIWAGVFMSMRALFSKWLIAEELLKFSLYTQAAGAVTNVLLNLLLIPVYGAMGAAVSTVISYGISSFGALLLTARTRQPAKMMILALFAPALAICHAISRRLSRGSRHV</sequence>
<feature type="transmembrane region" description="Helical" evidence="1">
    <location>
        <begin position="143"/>
        <end position="163"/>
    </location>
</feature>
<protein>
    <submittedName>
        <fullName evidence="2">Putative colanic acid exporter</fullName>
    </submittedName>
</protein>
<feature type="transmembrane region" description="Helical" evidence="1">
    <location>
        <begin position="69"/>
        <end position="91"/>
    </location>
</feature>
<dbReference type="AlphaFoldDB" id="A0A378TBC9"/>
<keyword evidence="1" id="KW-1133">Transmembrane helix</keyword>
<feature type="transmembrane region" description="Helical" evidence="1">
    <location>
        <begin position="111"/>
        <end position="131"/>
    </location>
</feature>
<keyword evidence="1" id="KW-0812">Transmembrane</keyword>
<accession>A0A378TBC9</accession>
<keyword evidence="1" id="KW-0472">Membrane</keyword>
<reference evidence="2 3" key="1">
    <citation type="submission" date="2018-06" db="EMBL/GenBank/DDBJ databases">
        <authorList>
            <consortium name="Pathogen Informatics"/>
            <person name="Doyle S."/>
        </authorList>
    </citation>
    <scope>NUCLEOTIDE SEQUENCE [LARGE SCALE GENOMIC DNA]</scope>
    <source>
        <strain evidence="2 3">NCTC10821</strain>
    </source>
</reference>
<feature type="transmembrane region" description="Helical" evidence="1">
    <location>
        <begin position="352"/>
        <end position="371"/>
    </location>
</feature>
<dbReference type="PANTHER" id="PTHR43424">
    <property type="entry name" value="LOCUS PUTATIVE PROTEIN 1-RELATED"/>
    <property type="match status" value="1"/>
</dbReference>
<feature type="transmembrane region" description="Helical" evidence="1">
    <location>
        <begin position="320"/>
        <end position="340"/>
    </location>
</feature>
<feature type="transmembrane region" description="Helical" evidence="1">
    <location>
        <begin position="169"/>
        <end position="191"/>
    </location>
</feature>
<feature type="transmembrane region" description="Helical" evidence="1">
    <location>
        <begin position="441"/>
        <end position="459"/>
    </location>
</feature>
<dbReference type="OrthoDB" id="4458823at2"/>